<evidence type="ECO:0000313" key="3">
    <source>
        <dbReference type="EMBL" id="PEG31725.1"/>
    </source>
</evidence>
<dbReference type="Proteomes" id="UP000220840">
    <property type="component" value="Unassembled WGS sequence"/>
</dbReference>
<organism evidence="3 5">
    <name type="scientific">Clostridium neonatale</name>
    <dbReference type="NCBI Taxonomy" id="137838"/>
    <lineage>
        <taxon>Bacteria</taxon>
        <taxon>Bacillati</taxon>
        <taxon>Bacillota</taxon>
        <taxon>Clostridia</taxon>
        <taxon>Eubacteriales</taxon>
        <taxon>Clostridiaceae</taxon>
        <taxon>Clostridium</taxon>
    </lineage>
</organism>
<dbReference type="OrthoDB" id="9960419at2"/>
<reference evidence="1" key="3">
    <citation type="submission" date="2021-10" db="EMBL/GenBank/DDBJ databases">
        <authorList>
            <person name="Mesa V."/>
        </authorList>
    </citation>
    <scope>NUCLEOTIDE SEQUENCE</scope>
    <source>
        <strain evidence="1">CC3_PB</strain>
    </source>
</reference>
<evidence type="ECO:0000313" key="4">
    <source>
        <dbReference type="EMBL" id="VCT85101.1"/>
    </source>
</evidence>
<evidence type="ECO:0000313" key="2">
    <source>
        <dbReference type="EMBL" id="CAI3662799.1"/>
    </source>
</evidence>
<dbReference type="EMBL" id="CAMTCP010000262">
    <property type="protein sequence ID" value="CAI3662799.1"/>
    <property type="molecule type" value="Genomic_DNA"/>
</dbReference>
<dbReference type="Proteomes" id="UP000431451">
    <property type="component" value="Unassembled WGS sequence"/>
</dbReference>
<proteinExistence type="predicted"/>
<evidence type="ECO:0000313" key="1">
    <source>
        <dbReference type="EMBL" id="CAG9706645.1"/>
    </source>
</evidence>
<sequence length="78" mass="9416">MEALKTINSLYCNLKISDNKYEIRKKENQLIDALEAYLKEECYESYIENNLKNTLIKARENDLYRSEMINIIKQFIFE</sequence>
<protein>
    <submittedName>
        <fullName evidence="3">Uncharacterized protein</fullName>
    </submittedName>
</protein>
<dbReference type="EMBL" id="CAKJVE010000004">
    <property type="protein sequence ID" value="CAG9706645.1"/>
    <property type="molecule type" value="Genomic_DNA"/>
</dbReference>
<reference evidence="4 6" key="2">
    <citation type="submission" date="2018-06" db="EMBL/GenBank/DDBJ databases">
        <authorList>
            <consortium name="IHU Genomes"/>
        </authorList>
    </citation>
    <scope>NUCLEOTIDE SEQUENCE [LARGE SCALE GENOMIC DNA]</scope>
    <source>
        <strain evidence="4 6">NEC25</strain>
    </source>
</reference>
<gene>
    <name evidence="2" type="ORF">CNEO2_620001</name>
    <name evidence="1" type="ORF">CNEO_42559</name>
    <name evidence="4" type="ORF">CNEONATNEC25_02702</name>
    <name evidence="3" type="ORF">CQ394_08525</name>
</gene>
<dbReference type="Proteomes" id="UP000789738">
    <property type="component" value="Unassembled WGS sequence"/>
</dbReference>
<dbReference type="EMBL" id="UWJD01000002">
    <property type="protein sequence ID" value="VCT85101.1"/>
    <property type="molecule type" value="Genomic_DNA"/>
</dbReference>
<reference evidence="2" key="4">
    <citation type="submission" date="2022-10" db="EMBL/GenBank/DDBJ databases">
        <authorList>
            <person name="Aires J."/>
            <person name="Mesa V."/>
        </authorList>
    </citation>
    <scope>NUCLEOTIDE SEQUENCE</scope>
    <source>
        <strain evidence="2">Clostridium neonatale JD116</strain>
    </source>
</reference>
<dbReference type="RefSeq" id="WP_058295876.1">
    <property type="nucleotide sequence ID" value="NZ_CAKJVD010000046.1"/>
</dbReference>
<evidence type="ECO:0000313" key="6">
    <source>
        <dbReference type="Proteomes" id="UP000431451"/>
    </source>
</evidence>
<keyword evidence="5" id="KW-1185">Reference proteome</keyword>
<dbReference type="AlphaFoldDB" id="A0A2A7MJ56"/>
<accession>A0A2A7MJ56</accession>
<dbReference type="EMBL" id="PDCJ01000001">
    <property type="protein sequence ID" value="PEG31725.1"/>
    <property type="molecule type" value="Genomic_DNA"/>
</dbReference>
<reference evidence="3 5" key="1">
    <citation type="submission" date="2017-10" db="EMBL/GenBank/DDBJ databases">
        <title>Effective Description of Clostridium neonatale sp. nov. linked to necrotizing enterocolitis in neonates and a clarification of species assignable to the genus Clostridium (Prazmowski 1880) emend. Lawson and Rainey 2016.</title>
        <authorList>
            <person name="Bernard K."/>
            <person name="Burdz T."/>
            <person name="Wiebe D."/>
            <person name="Balcewich B."/>
            <person name="Alfa M."/>
            <person name="Bernier A.-M."/>
        </authorList>
    </citation>
    <scope>NUCLEOTIDE SEQUENCE [LARGE SCALE GENOMIC DNA]</scope>
    <source>
        <strain evidence="3 5">LCDC99A005</strain>
    </source>
</reference>
<evidence type="ECO:0000313" key="5">
    <source>
        <dbReference type="Proteomes" id="UP000220840"/>
    </source>
</evidence>
<dbReference type="Proteomes" id="UP001189143">
    <property type="component" value="Unassembled WGS sequence"/>
</dbReference>
<dbReference type="GeneID" id="68878164"/>
<name>A0A2A7MJ56_9CLOT</name>